<organism evidence="1 2">
    <name type="scientific">Gordonia phage Vendetta</name>
    <dbReference type="NCBI Taxonomy" id="1838082"/>
    <lineage>
        <taxon>Viruses</taxon>
        <taxon>Duplodnaviria</taxon>
        <taxon>Heunggongvirae</taxon>
        <taxon>Uroviricota</taxon>
        <taxon>Caudoviricetes</taxon>
        <taxon>Ruthgordonvirinae</taxon>
        <taxon>Vendettavirus</taxon>
        <taxon>Vendettavirus vendetta</taxon>
    </lineage>
</organism>
<proteinExistence type="predicted"/>
<sequence length="343" mass="37476">MAILRSNVNKTKAYLKARNGLQYGYGGQFSDTDLKASTDCSGLAYAGVAGCKGLSMARRYGSTEALRVGSWEHGNAGVNGFGLVHAGSDKSKVPANAVVKLGLQHGGGGMYSHVAITIDGVNAESRGAPGGVIYGTVKRGNVTYFARAWNDPLFHDFWYLPGPIVDDTKPVVNEIDAEAKRASAWIGKRVIAEKPTPDGKGRQAHYEHGSIYWHPNVRAHKPVGDRAVAIPAHVMETWGELGYEVEFGYPLERHTVIAGVGDIQSFQGGVIYRKYGQPGYFITGRIWDRFAATDFERGNGWPQSNEHDFDGGQVQRFEKLDMVYNPSEVTRLARGKVAGEWRL</sequence>
<reference evidence="1 2" key="1">
    <citation type="submission" date="2016-03" db="EMBL/GenBank/DDBJ databases">
        <authorList>
            <person name="Stanton A.J."/>
            <person name="Montgomery M.T."/>
            <person name="Guerrero C.A."/>
            <person name="Mavrich T.N."/>
            <person name="Pope W.H."/>
            <person name="Garlena R.A."/>
            <person name="Russell D.A."/>
            <person name="Jacobs-Sera D."/>
            <person name="Hendrix R.W."/>
            <person name="Hatfull G.F."/>
        </authorList>
    </citation>
    <scope>NUCLEOTIDE SEQUENCE [LARGE SCALE GENOMIC DNA]</scope>
</reference>
<gene>
    <name evidence="1" type="primary">23</name>
    <name evidence="1" type="ORF">PBI_VENDETTA_23</name>
</gene>
<dbReference type="OrthoDB" id="10145at10239"/>
<protein>
    <submittedName>
        <fullName evidence="1">Lysin A</fullName>
    </submittedName>
</protein>
<dbReference type="InterPro" id="IPR013207">
    <property type="entry name" value="LGFP"/>
</dbReference>
<dbReference type="KEGG" id="vg:28800197"/>
<dbReference type="Pfam" id="PF08310">
    <property type="entry name" value="LGFP"/>
    <property type="match status" value="2"/>
</dbReference>
<dbReference type="RefSeq" id="YP_009273956.1">
    <property type="nucleotide sequence ID" value="NC_030911.1"/>
</dbReference>
<evidence type="ECO:0000313" key="2">
    <source>
        <dbReference type="Proteomes" id="UP000202306"/>
    </source>
</evidence>
<dbReference type="Proteomes" id="UP000202306">
    <property type="component" value="Segment"/>
</dbReference>
<dbReference type="GeneID" id="28800197"/>
<name>A0A160DD15_9CAUD</name>
<accession>A0A160DD15</accession>
<evidence type="ECO:0000313" key="1">
    <source>
        <dbReference type="EMBL" id="ANA85571.1"/>
    </source>
</evidence>
<keyword evidence="2" id="KW-1185">Reference proteome</keyword>
<dbReference type="EMBL" id="KU998237">
    <property type="protein sequence ID" value="ANA85571.1"/>
    <property type="molecule type" value="Genomic_DNA"/>
</dbReference>